<dbReference type="PANTHER" id="PTHR42734">
    <property type="entry name" value="METAL TRANSPORT SYSTEM ATP-BINDING PROTEIN TM_0124-RELATED"/>
    <property type="match status" value="1"/>
</dbReference>
<dbReference type="GO" id="GO:0005524">
    <property type="term" value="F:ATP binding"/>
    <property type="evidence" value="ECO:0007669"/>
    <property type="project" value="UniProtKB-KW"/>
</dbReference>
<dbReference type="Pfam" id="PF00005">
    <property type="entry name" value="ABC_tran"/>
    <property type="match status" value="1"/>
</dbReference>
<comment type="caution">
    <text evidence="6">The sequence shown here is derived from an EMBL/GenBank/DDBJ whole genome shotgun (WGS) entry which is preliminary data.</text>
</comment>
<evidence type="ECO:0000256" key="4">
    <source>
        <dbReference type="ARBA" id="ARBA00022840"/>
    </source>
</evidence>
<keyword evidence="2" id="KW-0813">Transport</keyword>
<proteinExistence type="inferred from homology"/>
<dbReference type="FunFam" id="3.40.50.300:FF:000134">
    <property type="entry name" value="Iron-enterobactin ABC transporter ATP-binding protein"/>
    <property type="match status" value="1"/>
</dbReference>
<gene>
    <name evidence="6" type="ORF">S01H1_00363</name>
</gene>
<dbReference type="SUPFAM" id="SSF52540">
    <property type="entry name" value="P-loop containing nucleoside triphosphate hydrolases"/>
    <property type="match status" value="1"/>
</dbReference>
<sequence>MARVDTGQLDTKEEGFRPAIEVSDLWAGYDGQTALEGITLTIEEGCLAGLVGPNGSGKSTLLRVILGLHRHWRGEVRLFGQKADRARRLLGYMPQVELVDWDFPVSVFDVVMMGRYGRLGLLRRPSQRDHEVVWRSLEQVHMTDLAQRQIGELSAGQQRRVLIARTLAQEPRILLLDEPFTGLDAAAQHDLLDLFNEVRAAGKTLLVATHDLSCVAAAFDHAACLNRKIIAFGEPRTIFTEEILNATFQTHLLLVNVEGKTYVSYQ</sequence>
<dbReference type="InterPro" id="IPR003439">
    <property type="entry name" value="ABC_transporter-like_ATP-bd"/>
</dbReference>
<evidence type="ECO:0000259" key="5">
    <source>
        <dbReference type="PROSITE" id="PS50893"/>
    </source>
</evidence>
<reference evidence="6" key="1">
    <citation type="journal article" date="2014" name="Front. Microbiol.">
        <title>High frequency of phylogenetically diverse reductive dehalogenase-homologous genes in deep subseafloor sedimentary metagenomes.</title>
        <authorList>
            <person name="Kawai M."/>
            <person name="Futagami T."/>
            <person name="Toyoda A."/>
            <person name="Takaki Y."/>
            <person name="Nishi S."/>
            <person name="Hori S."/>
            <person name="Arai W."/>
            <person name="Tsubouchi T."/>
            <person name="Morono Y."/>
            <person name="Uchiyama I."/>
            <person name="Ito T."/>
            <person name="Fujiyama A."/>
            <person name="Inagaki F."/>
            <person name="Takami H."/>
        </authorList>
    </citation>
    <scope>NUCLEOTIDE SEQUENCE</scope>
    <source>
        <strain evidence="6">Expedition CK06-06</strain>
    </source>
</reference>
<name>X0RTT2_9ZZZZ</name>
<dbReference type="InterPro" id="IPR003593">
    <property type="entry name" value="AAA+_ATPase"/>
</dbReference>
<keyword evidence="3" id="KW-0547">Nucleotide-binding</keyword>
<protein>
    <recommendedName>
        <fullName evidence="5">ABC transporter domain-containing protein</fullName>
    </recommendedName>
</protein>
<keyword evidence="4" id="KW-0067">ATP-binding</keyword>
<evidence type="ECO:0000256" key="1">
    <source>
        <dbReference type="ARBA" id="ARBA00005417"/>
    </source>
</evidence>
<dbReference type="InterPro" id="IPR017871">
    <property type="entry name" value="ABC_transporter-like_CS"/>
</dbReference>
<feature type="domain" description="ABC transporter" evidence="5">
    <location>
        <begin position="20"/>
        <end position="252"/>
    </location>
</feature>
<dbReference type="EMBL" id="BARS01000124">
    <property type="protein sequence ID" value="GAF72254.1"/>
    <property type="molecule type" value="Genomic_DNA"/>
</dbReference>
<evidence type="ECO:0000313" key="6">
    <source>
        <dbReference type="EMBL" id="GAF72254.1"/>
    </source>
</evidence>
<evidence type="ECO:0000256" key="2">
    <source>
        <dbReference type="ARBA" id="ARBA00022448"/>
    </source>
</evidence>
<accession>X0RTT2</accession>
<comment type="similarity">
    <text evidence="1">Belongs to the ABC transporter superfamily.</text>
</comment>
<evidence type="ECO:0000256" key="3">
    <source>
        <dbReference type="ARBA" id="ARBA00022741"/>
    </source>
</evidence>
<dbReference type="PROSITE" id="PS50893">
    <property type="entry name" value="ABC_TRANSPORTER_2"/>
    <property type="match status" value="1"/>
</dbReference>
<dbReference type="SMART" id="SM00382">
    <property type="entry name" value="AAA"/>
    <property type="match status" value="1"/>
</dbReference>
<dbReference type="InterPro" id="IPR050153">
    <property type="entry name" value="Metal_Ion_Import_ABC"/>
</dbReference>
<organism evidence="6">
    <name type="scientific">marine sediment metagenome</name>
    <dbReference type="NCBI Taxonomy" id="412755"/>
    <lineage>
        <taxon>unclassified sequences</taxon>
        <taxon>metagenomes</taxon>
        <taxon>ecological metagenomes</taxon>
    </lineage>
</organism>
<dbReference type="GO" id="GO:0016887">
    <property type="term" value="F:ATP hydrolysis activity"/>
    <property type="evidence" value="ECO:0007669"/>
    <property type="project" value="InterPro"/>
</dbReference>
<dbReference type="AlphaFoldDB" id="X0RTT2"/>
<dbReference type="PANTHER" id="PTHR42734:SF5">
    <property type="entry name" value="IRON TRANSPORT SYSTEM ATP-BINDING PROTEIN HI_0361-RELATED"/>
    <property type="match status" value="1"/>
</dbReference>
<dbReference type="Gene3D" id="3.40.50.300">
    <property type="entry name" value="P-loop containing nucleotide triphosphate hydrolases"/>
    <property type="match status" value="1"/>
</dbReference>
<dbReference type="InterPro" id="IPR027417">
    <property type="entry name" value="P-loop_NTPase"/>
</dbReference>
<dbReference type="PROSITE" id="PS00211">
    <property type="entry name" value="ABC_TRANSPORTER_1"/>
    <property type="match status" value="1"/>
</dbReference>
<dbReference type="CDD" id="cd03235">
    <property type="entry name" value="ABC_Metallic_Cations"/>
    <property type="match status" value="1"/>
</dbReference>